<evidence type="ECO:0000256" key="6">
    <source>
        <dbReference type="ARBA" id="ARBA00022801"/>
    </source>
</evidence>
<dbReference type="PRINTS" id="PR00932">
    <property type="entry name" value="AMINO1PTASE"/>
</dbReference>
<evidence type="ECO:0000256" key="8">
    <source>
        <dbReference type="ARBA" id="ARBA00023049"/>
    </source>
</evidence>
<gene>
    <name evidence="11" type="ORF">C0Z10_09475</name>
</gene>
<keyword evidence="8 9" id="KW-0482">Metalloprotease</keyword>
<keyword evidence="3 9" id="KW-0031">Aminopeptidase</keyword>
<evidence type="ECO:0000256" key="1">
    <source>
        <dbReference type="ARBA" id="ARBA00001947"/>
    </source>
</evidence>
<dbReference type="PANTHER" id="PTHR28570:SF3">
    <property type="entry name" value="ASPARTYL AMINOPEPTIDASE"/>
    <property type="match status" value="1"/>
</dbReference>
<dbReference type="KEGG" id="aji:C0Z10_09475"/>
<evidence type="ECO:0000256" key="7">
    <source>
        <dbReference type="ARBA" id="ARBA00022833"/>
    </source>
</evidence>
<sequence>MTDVSEPLLPETSTTAPAACQFASHAEDVISFVKASPTSYHAAAELSRRLDEAGFTRLDESDPWSQTLGRHYVVRDGAVVAWQTPDAISDRTAFRVVGSHTDSPSFKLKPHATVTNHGWQQAGMEVYGGGLLNSWLDRDLGLAGRLVTRDGRSHLVRTGPILRISQLAPHLDRSVNDTLHLDRQRHLMPILSVSNPDLDVEDLLCEAAGIDRADLGFHDILAYPTESPAVIGPRGEFLASSRMDNLSSVHSSIAAMVEAAPGDDIAVMACFDHEEVGSATRSGACGPLLEDILVRIADGLGRDGDSYRAMLARSSCVSSDAGHGVHPNYVEKFDPANHPLLNGGPLLKINANQRYATDGVGAVVWARACAAAGVPTQDFVSNNSVPCGSTIGPLTATRLGILTVDVGVPLMSMHSTRELAGVADLSQLSAALRAYWAGA</sequence>
<dbReference type="EMBL" id="CP025570">
    <property type="protein sequence ID" value="AZZ39945.1"/>
    <property type="molecule type" value="Genomic_DNA"/>
</dbReference>
<dbReference type="RefSeq" id="WP_097799212.1">
    <property type="nucleotide sequence ID" value="NZ_CP025570.1"/>
</dbReference>
<dbReference type="Gene3D" id="2.30.250.10">
    <property type="entry name" value="Aminopeptidase i, Domain 2"/>
    <property type="match status" value="1"/>
</dbReference>
<dbReference type="CDD" id="cd05658">
    <property type="entry name" value="M18_DAP"/>
    <property type="match status" value="1"/>
</dbReference>
<proteinExistence type="inferred from homology"/>
<keyword evidence="6 9" id="KW-0378">Hydrolase</keyword>
<evidence type="ECO:0000256" key="5">
    <source>
        <dbReference type="ARBA" id="ARBA00022723"/>
    </source>
</evidence>
<dbReference type="InterPro" id="IPR023358">
    <property type="entry name" value="Peptidase_M18_dom2"/>
</dbReference>
<evidence type="ECO:0000256" key="3">
    <source>
        <dbReference type="ARBA" id="ARBA00022438"/>
    </source>
</evidence>
<dbReference type="SUPFAM" id="SSF101821">
    <property type="entry name" value="Aminopeptidase/glucanase lid domain"/>
    <property type="match status" value="1"/>
</dbReference>
<dbReference type="AlphaFoldDB" id="A0A3Q9UJ35"/>
<keyword evidence="7 9" id="KW-0862">Zinc</keyword>
<accession>A0A3Q9UJ35</accession>
<name>A0A3Q9UJ35_9ACTN</name>
<evidence type="ECO:0000256" key="4">
    <source>
        <dbReference type="ARBA" id="ARBA00022670"/>
    </source>
</evidence>
<protein>
    <recommendedName>
        <fullName evidence="10">M18 family aminopeptidase</fullName>
        <ecNumber evidence="10">3.4.11.-</ecNumber>
    </recommendedName>
</protein>
<dbReference type="GO" id="GO:0008237">
    <property type="term" value="F:metallopeptidase activity"/>
    <property type="evidence" value="ECO:0007669"/>
    <property type="project" value="UniProtKB-KW"/>
</dbReference>
<dbReference type="Proteomes" id="UP000285875">
    <property type="component" value="Chromosome"/>
</dbReference>
<evidence type="ECO:0000313" key="12">
    <source>
        <dbReference type="Proteomes" id="UP000285875"/>
    </source>
</evidence>
<evidence type="ECO:0000256" key="9">
    <source>
        <dbReference type="RuleBase" id="RU004386"/>
    </source>
</evidence>
<dbReference type="GO" id="GO:0008270">
    <property type="term" value="F:zinc ion binding"/>
    <property type="evidence" value="ECO:0007669"/>
    <property type="project" value="InterPro"/>
</dbReference>
<dbReference type="GO" id="GO:0006508">
    <property type="term" value="P:proteolysis"/>
    <property type="evidence" value="ECO:0007669"/>
    <property type="project" value="UniProtKB-KW"/>
</dbReference>
<evidence type="ECO:0000313" key="11">
    <source>
        <dbReference type="EMBL" id="AZZ39945.1"/>
    </source>
</evidence>
<dbReference type="Gene3D" id="3.40.630.10">
    <property type="entry name" value="Zn peptidases"/>
    <property type="match status" value="1"/>
</dbReference>
<keyword evidence="5 9" id="KW-0479">Metal-binding</keyword>
<dbReference type="Pfam" id="PF02127">
    <property type="entry name" value="Peptidase_M18"/>
    <property type="match status" value="1"/>
</dbReference>
<dbReference type="GO" id="GO:0004177">
    <property type="term" value="F:aminopeptidase activity"/>
    <property type="evidence" value="ECO:0007669"/>
    <property type="project" value="UniProtKB-KW"/>
</dbReference>
<dbReference type="GO" id="GO:0005737">
    <property type="term" value="C:cytoplasm"/>
    <property type="evidence" value="ECO:0007669"/>
    <property type="project" value="UniProtKB-ARBA"/>
</dbReference>
<evidence type="ECO:0000256" key="2">
    <source>
        <dbReference type="ARBA" id="ARBA00008290"/>
    </source>
</evidence>
<dbReference type="EC" id="3.4.11.-" evidence="10"/>
<reference evidence="12" key="1">
    <citation type="submission" date="2017-12" db="EMBL/GenBank/DDBJ databases">
        <title>Whole genome sequencing of Acidipropionibacterium jensenii strains JS279 and JS280.</title>
        <authorList>
            <person name="Deptula P."/>
            <person name="Laine P."/>
            <person name="Smolander O.-P."/>
            <person name="Paulin L."/>
            <person name="Auvinen P."/>
            <person name="Varmanen P."/>
        </authorList>
    </citation>
    <scope>NUCLEOTIDE SEQUENCE [LARGE SCALE GENOMIC DNA]</scope>
    <source>
        <strain evidence="12">JS280</strain>
    </source>
</reference>
<dbReference type="NCBIfam" id="NF002759">
    <property type="entry name" value="PRK02813.1"/>
    <property type="match status" value="1"/>
</dbReference>
<comment type="cofactor">
    <cofactor evidence="1 10">
        <name>Zn(2+)</name>
        <dbReference type="ChEBI" id="CHEBI:29105"/>
    </cofactor>
</comment>
<comment type="similarity">
    <text evidence="2 9">Belongs to the peptidase M18 family.</text>
</comment>
<dbReference type="SUPFAM" id="SSF53187">
    <property type="entry name" value="Zn-dependent exopeptidases"/>
    <property type="match status" value="1"/>
</dbReference>
<evidence type="ECO:0000256" key="10">
    <source>
        <dbReference type="RuleBase" id="RU004387"/>
    </source>
</evidence>
<dbReference type="InterPro" id="IPR001948">
    <property type="entry name" value="Peptidase_M18"/>
</dbReference>
<organism evidence="11 12">
    <name type="scientific">Acidipropionibacterium jensenii</name>
    <dbReference type="NCBI Taxonomy" id="1749"/>
    <lineage>
        <taxon>Bacteria</taxon>
        <taxon>Bacillati</taxon>
        <taxon>Actinomycetota</taxon>
        <taxon>Actinomycetes</taxon>
        <taxon>Propionibacteriales</taxon>
        <taxon>Propionibacteriaceae</taxon>
        <taxon>Acidipropionibacterium</taxon>
    </lineage>
</organism>
<keyword evidence="4 9" id="KW-0645">Protease</keyword>
<dbReference type="PANTHER" id="PTHR28570">
    <property type="entry name" value="ASPARTYL AMINOPEPTIDASE"/>
    <property type="match status" value="1"/>
</dbReference>